<dbReference type="RefSeq" id="WP_135281009.1">
    <property type="nucleotide sequence ID" value="NZ_SRIO01000003.1"/>
</dbReference>
<keyword evidence="1" id="KW-0812">Transmembrane</keyword>
<reference evidence="2 3" key="1">
    <citation type="journal article" date="2019" name="ISME J.">
        <title>Candidatus Macondimonas diazotrophica, a novel gammaproteobacterial genus dominating crude-oil-contaminated coastal sediments.</title>
        <authorList>
            <person name="Karthikeyan S."/>
            <person name="Konstantinidis K."/>
        </authorList>
    </citation>
    <scope>NUCLEOTIDE SEQUENCE [LARGE SCALE GENOMIC DNA]</scope>
    <source>
        <strain evidence="2 3">KTK01</strain>
    </source>
</reference>
<sequence>MLQSRTFWLIQGIGIVLFHLLALGVMIGSGQGFDHPLGMLWGIILLIHAGEIILAFIALKGMGVPPLTVVVKTLIFGFIWWLPRRLGVYQA</sequence>
<feature type="transmembrane region" description="Helical" evidence="1">
    <location>
        <begin position="39"/>
        <end position="58"/>
    </location>
</feature>
<evidence type="ECO:0000313" key="3">
    <source>
        <dbReference type="Proteomes" id="UP000297890"/>
    </source>
</evidence>
<evidence type="ECO:0008006" key="4">
    <source>
        <dbReference type="Google" id="ProtNLM"/>
    </source>
</evidence>
<feature type="transmembrane region" description="Helical" evidence="1">
    <location>
        <begin position="64"/>
        <end position="82"/>
    </location>
</feature>
<evidence type="ECO:0000256" key="1">
    <source>
        <dbReference type="SAM" id="Phobius"/>
    </source>
</evidence>
<comment type="caution">
    <text evidence="2">The sequence shown here is derived from an EMBL/GenBank/DDBJ whole genome shotgun (WGS) entry which is preliminary data.</text>
</comment>
<dbReference type="AlphaFoldDB" id="A0A4Z0FAX7"/>
<keyword evidence="1" id="KW-1133">Transmembrane helix</keyword>
<keyword evidence="1" id="KW-0472">Membrane</keyword>
<dbReference type="Proteomes" id="UP000297890">
    <property type="component" value="Unassembled WGS sequence"/>
</dbReference>
<evidence type="ECO:0000313" key="2">
    <source>
        <dbReference type="EMBL" id="TFZ83592.1"/>
    </source>
</evidence>
<protein>
    <recommendedName>
        <fullName evidence="4">DUF1145 domain-containing protein</fullName>
    </recommendedName>
</protein>
<gene>
    <name evidence="2" type="ORF">E4680_03600</name>
</gene>
<feature type="transmembrane region" description="Helical" evidence="1">
    <location>
        <begin position="6"/>
        <end position="27"/>
    </location>
</feature>
<keyword evidence="3" id="KW-1185">Reference proteome</keyword>
<organism evidence="2 3">
    <name type="scientific">Candidatus Macondimonas diazotrophica</name>
    <dbReference type="NCBI Taxonomy" id="2305248"/>
    <lineage>
        <taxon>Bacteria</taxon>
        <taxon>Pseudomonadati</taxon>
        <taxon>Pseudomonadota</taxon>
        <taxon>Gammaproteobacteria</taxon>
        <taxon>Chromatiales</taxon>
        <taxon>Ectothiorhodospiraceae</taxon>
        <taxon>Candidatus Macondimonas</taxon>
    </lineage>
</organism>
<dbReference type="OrthoDB" id="9132534at2"/>
<dbReference type="EMBL" id="SRIO01000003">
    <property type="protein sequence ID" value="TFZ83592.1"/>
    <property type="molecule type" value="Genomic_DNA"/>
</dbReference>
<proteinExistence type="predicted"/>
<accession>A0A4Z0FAX7</accession>
<name>A0A4Z0FAX7_9GAMM</name>